<organism evidence="1 2">
    <name type="scientific">Sphagnum magellanicum</name>
    <dbReference type="NCBI Taxonomy" id="128215"/>
    <lineage>
        <taxon>Eukaryota</taxon>
        <taxon>Viridiplantae</taxon>
        <taxon>Streptophyta</taxon>
        <taxon>Embryophyta</taxon>
        <taxon>Bryophyta</taxon>
        <taxon>Sphagnophytina</taxon>
        <taxon>Sphagnopsida</taxon>
        <taxon>Sphagnales</taxon>
        <taxon>Sphagnaceae</taxon>
        <taxon>Sphagnum</taxon>
    </lineage>
</organism>
<sequence>MEEFGHGSWGNEDDDVEEVPGPLAMVVFHEGVVDVDKEVTAAPERMCDTSPKQNGKRRTSEPIWSGRSQRKRKPIAVQDHPPQGRTPGFGRKSNRQPKLDANQKVKKQKGREGAATSKLKSEQVAGPSSSMTFVYQIDEDPVVEGAEDGEDRKRIKEILRKYHAIRRSLQQQAEATKPGCPKLRRSDLKAGKIMRDNMEHFDFNEIGDVPGVNVGDCFFYRFELLLVGLHREVQAGIACYRPKNGDSVASSVIASGGYEDDQDNGEFLVYTGQGGNNYYGDRRQAKDQTATRGNLGLQNSCKQKTPVRVIRGHSNVPSSPSGKVYSYDGLYEVEKFTKEQGNSGFMVFKFFMRRLPGQPELGSNVVKFMGRLAKVPSQRTGLVMLDISLQQEPVPVCVVNTVDADQQHPEPFQYTTKVCYGEALIKPSAPKPCSCTKCHDVFGGCHCVAKNMGGKLAYNHDGNLVRALPIVYECGNHCNCSQNCYNRVTQKGVQHRLEIFKTVNKGWGVRSWDFISAGSFVCEYTGELLDANAANDLDNDEYLFNLDFKKGNEARWGHVSDVPDGIASDIPGAVPDGADYVIDASKHGNVARFINHSCDPNLFVQCVLYDHHDLRIPHVMLFASSNIAPFHELTYDYGYTLNSVYDANGNVKTKACHCGAAICSRRMY</sequence>
<name>A0ACB8HLS7_9BRYO</name>
<comment type="caution">
    <text evidence="1">The sequence shown here is derived from an EMBL/GenBank/DDBJ whole genome shotgun (WGS) entry which is preliminary data.</text>
</comment>
<evidence type="ECO:0000313" key="2">
    <source>
        <dbReference type="Proteomes" id="UP000828922"/>
    </source>
</evidence>
<gene>
    <name evidence="1" type="ORF">CY35_07G070800</name>
</gene>
<protein>
    <submittedName>
        <fullName evidence="1">Uncharacterized protein</fullName>
    </submittedName>
</protein>
<dbReference type="Proteomes" id="UP000828922">
    <property type="component" value="Linkage Group LG07"/>
</dbReference>
<accession>A0ACB8HLS7</accession>
<keyword evidence="2" id="KW-1185">Reference proteome</keyword>
<proteinExistence type="predicted"/>
<dbReference type="EMBL" id="CM038913">
    <property type="protein sequence ID" value="KAH9557170.1"/>
    <property type="molecule type" value="Genomic_DNA"/>
</dbReference>
<reference evidence="2" key="1">
    <citation type="journal article" date="2022" name="New Phytol.">
        <title>Phylogenomic structure and speciation in an emerging model: the Sphagnum magellanicum complex (Bryophyta).</title>
        <authorList>
            <person name="Shaw A.J."/>
            <person name="Piatkowski B."/>
            <person name="Duffy A.M."/>
            <person name="Aguero B."/>
            <person name="Imwattana K."/>
            <person name="Nieto-Lugilde M."/>
            <person name="Healey A."/>
            <person name="Weston D.J."/>
            <person name="Patel M.N."/>
            <person name="Schmutz J."/>
            <person name="Grimwood J."/>
            <person name="Yavitt J.B."/>
            <person name="Hassel K."/>
            <person name="Stenoien H.K."/>
            <person name="Flatberg K.I."/>
            <person name="Bickford C.P."/>
            <person name="Hicks K.A."/>
        </authorList>
    </citation>
    <scope>NUCLEOTIDE SEQUENCE [LARGE SCALE GENOMIC DNA]</scope>
</reference>
<evidence type="ECO:0000313" key="1">
    <source>
        <dbReference type="EMBL" id="KAH9557170.1"/>
    </source>
</evidence>